<feature type="domain" description="Protein kinase" evidence="10">
    <location>
        <begin position="12"/>
        <end position="282"/>
    </location>
</feature>
<dbReference type="FunFam" id="1.10.510.10:FF:000021">
    <property type="entry name" value="Serine/threonine protein kinase"/>
    <property type="match status" value="1"/>
</dbReference>
<dbReference type="GO" id="GO:0045717">
    <property type="term" value="P:negative regulation of fatty acid biosynthetic process"/>
    <property type="evidence" value="ECO:0007669"/>
    <property type="project" value="UniProtKB-ARBA"/>
</dbReference>
<keyword evidence="2 11" id="KW-0723">Serine/threonine-protein kinase</keyword>
<comment type="catalytic activity">
    <reaction evidence="8">
        <text>L-seryl-[protein] + ATP = O-phospho-L-seryl-[protein] + ADP + H(+)</text>
        <dbReference type="Rhea" id="RHEA:17989"/>
        <dbReference type="Rhea" id="RHEA-COMP:9863"/>
        <dbReference type="Rhea" id="RHEA-COMP:11604"/>
        <dbReference type="ChEBI" id="CHEBI:15378"/>
        <dbReference type="ChEBI" id="CHEBI:29999"/>
        <dbReference type="ChEBI" id="CHEBI:30616"/>
        <dbReference type="ChEBI" id="CHEBI:83421"/>
        <dbReference type="ChEBI" id="CHEBI:456216"/>
        <dbReference type="EC" id="2.7.11.1"/>
    </reaction>
</comment>
<organism evidence="11 12">
    <name type="scientific">Actinoplanes philippinensis</name>
    <dbReference type="NCBI Taxonomy" id="35752"/>
    <lineage>
        <taxon>Bacteria</taxon>
        <taxon>Bacillati</taxon>
        <taxon>Actinomycetota</taxon>
        <taxon>Actinomycetes</taxon>
        <taxon>Micromonosporales</taxon>
        <taxon>Micromonosporaceae</taxon>
        <taxon>Actinoplanes</taxon>
    </lineage>
</organism>
<dbReference type="CDD" id="cd14014">
    <property type="entry name" value="STKc_PknB_like"/>
    <property type="match status" value="1"/>
</dbReference>
<evidence type="ECO:0000313" key="11">
    <source>
        <dbReference type="EMBL" id="SFE99717.1"/>
    </source>
</evidence>
<dbReference type="FunFam" id="3.30.200.20:FF:000035">
    <property type="entry name" value="Serine/threonine protein kinase Stk1"/>
    <property type="match status" value="1"/>
</dbReference>
<evidence type="ECO:0000256" key="9">
    <source>
        <dbReference type="SAM" id="MobiDB-lite"/>
    </source>
</evidence>
<evidence type="ECO:0000313" key="12">
    <source>
        <dbReference type="Proteomes" id="UP000199645"/>
    </source>
</evidence>
<feature type="compositionally biased region" description="Acidic residues" evidence="9">
    <location>
        <begin position="581"/>
        <end position="591"/>
    </location>
</feature>
<keyword evidence="5 11" id="KW-0418">Kinase</keyword>
<evidence type="ECO:0000256" key="1">
    <source>
        <dbReference type="ARBA" id="ARBA00012513"/>
    </source>
</evidence>
<evidence type="ECO:0000256" key="3">
    <source>
        <dbReference type="ARBA" id="ARBA00022679"/>
    </source>
</evidence>
<accession>A0A1I2F4D5</accession>
<dbReference type="EMBL" id="FONV01000005">
    <property type="protein sequence ID" value="SFE99717.1"/>
    <property type="molecule type" value="Genomic_DNA"/>
</dbReference>
<dbReference type="EC" id="2.7.11.1" evidence="1"/>
<evidence type="ECO:0000256" key="7">
    <source>
        <dbReference type="ARBA" id="ARBA00047899"/>
    </source>
</evidence>
<keyword evidence="4" id="KW-0547">Nucleotide-binding</keyword>
<feature type="region of interest" description="Disordered" evidence="9">
    <location>
        <begin position="501"/>
        <end position="625"/>
    </location>
</feature>
<dbReference type="PROSITE" id="PS00108">
    <property type="entry name" value="PROTEIN_KINASE_ST"/>
    <property type="match status" value="1"/>
</dbReference>
<dbReference type="SUPFAM" id="SSF56112">
    <property type="entry name" value="Protein kinase-like (PK-like)"/>
    <property type="match status" value="1"/>
</dbReference>
<dbReference type="PANTHER" id="PTHR43289:SF6">
    <property type="entry name" value="SERINE_THREONINE-PROTEIN KINASE NEKL-3"/>
    <property type="match status" value="1"/>
</dbReference>
<comment type="catalytic activity">
    <reaction evidence="7">
        <text>L-threonyl-[protein] + ATP = O-phospho-L-threonyl-[protein] + ADP + H(+)</text>
        <dbReference type="Rhea" id="RHEA:46608"/>
        <dbReference type="Rhea" id="RHEA-COMP:11060"/>
        <dbReference type="Rhea" id="RHEA-COMP:11605"/>
        <dbReference type="ChEBI" id="CHEBI:15378"/>
        <dbReference type="ChEBI" id="CHEBI:30013"/>
        <dbReference type="ChEBI" id="CHEBI:30616"/>
        <dbReference type="ChEBI" id="CHEBI:61977"/>
        <dbReference type="ChEBI" id="CHEBI:456216"/>
        <dbReference type="EC" id="2.7.11.1"/>
    </reaction>
</comment>
<proteinExistence type="predicted"/>
<dbReference type="PROSITE" id="PS50011">
    <property type="entry name" value="PROTEIN_KINASE_DOM"/>
    <property type="match status" value="1"/>
</dbReference>
<evidence type="ECO:0000256" key="6">
    <source>
        <dbReference type="ARBA" id="ARBA00022840"/>
    </source>
</evidence>
<dbReference type="Gene3D" id="3.30.200.20">
    <property type="entry name" value="Phosphorylase Kinase, domain 1"/>
    <property type="match status" value="1"/>
</dbReference>
<feature type="compositionally biased region" description="Low complexity" evidence="9">
    <location>
        <begin position="551"/>
        <end position="580"/>
    </location>
</feature>
<dbReference type="Proteomes" id="UP000199645">
    <property type="component" value="Unassembled WGS sequence"/>
</dbReference>
<sequence length="625" mass="61556">MPHTGELLGGRYRLDDRIAAGGMGEVWQATDTVLGRAVAVKTLLADRATDPGFQRRFRHEAQALAALRHPGVVPVYDFGNTAVEDAYLVMARVEGQPLNRILAERGRLTPAETMSVVAQAAQALEAAHEAGIVHRDVKPGNLLIEPDGTVVLVDFGVARSANSATVTNAGEVVGTALYIAPEQVAQHSAGPPADVYALGALAYHCLAGHPPFQGRNPIAIALQHLEDEPPALPSDVPPPVRDLVRTALSKNPADRFPSAGIMAEAARSAATPLGDTTSTPFAPAPPSGPASPTASASGAAPDDDLAATRAGSPWIGVLGMQPLDRTAIHDVLDDTAPGAAAAAVPQPRSAPLPDSTSPAGAGTTGAGIMSAGAAGAGAAGTEAAGAGAVGAAGAGAGTAGVDAVDAGARAGGAGAVGAAAATRNGDAAARPTMVGDATATTRPATPVPAPPGTSGTAGDMGDRRRLPLLLVLAAVVLLGGLGALVAADPLGWFADEPKPTTNAPAAPVSSAPRSAAPAAGGDGEKETTRPDRTGETGNDDRPTSAAPTSRPAEAPGATEPTAPATTGDTATPTQTVTTPEETGDPDDDETEPGANEDGGDQAGGNEAGGNQAAGNQGGGNQAAQN</sequence>
<feature type="region of interest" description="Disordered" evidence="9">
    <location>
        <begin position="268"/>
        <end position="307"/>
    </location>
</feature>
<dbReference type="RefSeq" id="WP_203779849.1">
    <property type="nucleotide sequence ID" value="NZ_BOMT01000101.1"/>
</dbReference>
<dbReference type="SMART" id="SM00220">
    <property type="entry name" value="S_TKc"/>
    <property type="match status" value="1"/>
</dbReference>
<dbReference type="Gene3D" id="1.10.510.10">
    <property type="entry name" value="Transferase(Phosphotransferase) domain 1"/>
    <property type="match status" value="1"/>
</dbReference>
<keyword evidence="3" id="KW-0808">Transferase</keyword>
<dbReference type="Pfam" id="PF00069">
    <property type="entry name" value="Pkinase"/>
    <property type="match status" value="1"/>
</dbReference>
<dbReference type="STRING" id="35752.SAMN05421541_10574"/>
<feature type="region of interest" description="Disordered" evidence="9">
    <location>
        <begin position="339"/>
        <end position="363"/>
    </location>
</feature>
<dbReference type="AlphaFoldDB" id="A0A1I2F4D5"/>
<dbReference type="InterPro" id="IPR008271">
    <property type="entry name" value="Ser/Thr_kinase_AS"/>
</dbReference>
<dbReference type="GO" id="GO:0005524">
    <property type="term" value="F:ATP binding"/>
    <property type="evidence" value="ECO:0007669"/>
    <property type="project" value="UniProtKB-KW"/>
</dbReference>
<reference evidence="11 12" key="1">
    <citation type="submission" date="2016-10" db="EMBL/GenBank/DDBJ databases">
        <authorList>
            <person name="de Groot N.N."/>
        </authorList>
    </citation>
    <scope>NUCLEOTIDE SEQUENCE [LARGE SCALE GENOMIC DNA]</scope>
    <source>
        <strain evidence="11 12">DSM 43019</strain>
    </source>
</reference>
<feature type="compositionally biased region" description="Low complexity" evidence="9">
    <location>
        <begin position="339"/>
        <end position="351"/>
    </location>
</feature>
<evidence type="ECO:0000256" key="4">
    <source>
        <dbReference type="ARBA" id="ARBA00022741"/>
    </source>
</evidence>
<evidence type="ECO:0000256" key="5">
    <source>
        <dbReference type="ARBA" id="ARBA00022777"/>
    </source>
</evidence>
<feature type="compositionally biased region" description="Low complexity" evidence="9">
    <location>
        <begin position="290"/>
        <end position="300"/>
    </location>
</feature>
<evidence type="ECO:0000256" key="8">
    <source>
        <dbReference type="ARBA" id="ARBA00048679"/>
    </source>
</evidence>
<dbReference type="InterPro" id="IPR011009">
    <property type="entry name" value="Kinase-like_dom_sf"/>
</dbReference>
<keyword evidence="12" id="KW-1185">Reference proteome</keyword>
<evidence type="ECO:0000259" key="10">
    <source>
        <dbReference type="PROSITE" id="PS50011"/>
    </source>
</evidence>
<evidence type="ECO:0000256" key="2">
    <source>
        <dbReference type="ARBA" id="ARBA00022527"/>
    </source>
</evidence>
<feature type="compositionally biased region" description="Low complexity" evidence="9">
    <location>
        <begin position="503"/>
        <end position="519"/>
    </location>
</feature>
<feature type="compositionally biased region" description="Gly residues" evidence="9">
    <location>
        <begin position="615"/>
        <end position="625"/>
    </location>
</feature>
<name>A0A1I2F4D5_9ACTN</name>
<dbReference type="PANTHER" id="PTHR43289">
    <property type="entry name" value="MITOGEN-ACTIVATED PROTEIN KINASE KINASE KINASE 20-RELATED"/>
    <property type="match status" value="1"/>
</dbReference>
<gene>
    <name evidence="11" type="ORF">SAMN05421541_10574</name>
</gene>
<keyword evidence="6" id="KW-0067">ATP-binding</keyword>
<feature type="compositionally biased region" description="Basic and acidic residues" evidence="9">
    <location>
        <begin position="522"/>
        <end position="542"/>
    </location>
</feature>
<dbReference type="GO" id="GO:0004674">
    <property type="term" value="F:protein serine/threonine kinase activity"/>
    <property type="evidence" value="ECO:0007669"/>
    <property type="project" value="UniProtKB-KW"/>
</dbReference>
<feature type="region of interest" description="Disordered" evidence="9">
    <location>
        <begin position="438"/>
        <end position="461"/>
    </location>
</feature>
<dbReference type="InterPro" id="IPR000719">
    <property type="entry name" value="Prot_kinase_dom"/>
</dbReference>
<protein>
    <recommendedName>
        <fullName evidence="1">non-specific serine/threonine protein kinase</fullName>
        <ecNumber evidence="1">2.7.11.1</ecNumber>
    </recommendedName>
</protein>